<protein>
    <recommendedName>
        <fullName evidence="8">Glucosyl-3-phosphoglycerate synthase</fullName>
        <ecNumber evidence="7">2.4.1.266</ecNumber>
    </recommendedName>
</protein>
<keyword evidence="13" id="KW-1185">Reference proteome</keyword>
<dbReference type="InterPro" id="IPR029044">
    <property type="entry name" value="Nucleotide-diphossugar_trans"/>
</dbReference>
<organism evidence="12 13">
    <name type="scientific">Saccharothrix ecbatanensis</name>
    <dbReference type="NCBI Taxonomy" id="1105145"/>
    <lineage>
        <taxon>Bacteria</taxon>
        <taxon>Bacillati</taxon>
        <taxon>Actinomycetota</taxon>
        <taxon>Actinomycetes</taxon>
        <taxon>Pseudonocardiales</taxon>
        <taxon>Pseudonocardiaceae</taxon>
        <taxon>Saccharothrix</taxon>
    </lineage>
</organism>
<reference evidence="12 13" key="1">
    <citation type="submission" date="2020-08" db="EMBL/GenBank/DDBJ databases">
        <title>Sequencing the genomes of 1000 actinobacteria strains.</title>
        <authorList>
            <person name="Klenk H.-P."/>
        </authorList>
    </citation>
    <scope>NUCLEOTIDE SEQUENCE [LARGE SCALE GENOMIC DNA]</scope>
    <source>
        <strain evidence="12 13">DSM 45486</strain>
    </source>
</reference>
<dbReference type="PANTHER" id="PTHR48090">
    <property type="entry name" value="UNDECAPRENYL-PHOSPHATE 4-DEOXY-4-FORMAMIDO-L-ARABINOSE TRANSFERASE-RELATED"/>
    <property type="match status" value="1"/>
</dbReference>
<dbReference type="RefSeq" id="WP_184917536.1">
    <property type="nucleotide sequence ID" value="NZ_JACHMO010000001.1"/>
</dbReference>
<evidence type="ECO:0000256" key="9">
    <source>
        <dbReference type="ARBA" id="ARBA00048689"/>
    </source>
</evidence>
<evidence type="ECO:0000256" key="6">
    <source>
        <dbReference type="ARBA" id="ARBA00022842"/>
    </source>
</evidence>
<dbReference type="Pfam" id="PF00535">
    <property type="entry name" value="Glycos_transf_2"/>
    <property type="match status" value="1"/>
</dbReference>
<dbReference type="InterPro" id="IPR050256">
    <property type="entry name" value="Glycosyltransferase_2"/>
</dbReference>
<dbReference type="Proteomes" id="UP000552097">
    <property type="component" value="Unassembled WGS sequence"/>
</dbReference>
<comment type="caution">
    <text evidence="12">The sequence shown here is derived from an EMBL/GenBank/DDBJ whole genome shotgun (WGS) entry which is preliminary data.</text>
</comment>
<evidence type="ECO:0000256" key="1">
    <source>
        <dbReference type="ARBA" id="ARBA00001936"/>
    </source>
</evidence>
<dbReference type="EMBL" id="JACHMO010000001">
    <property type="protein sequence ID" value="MBB5801555.1"/>
    <property type="molecule type" value="Genomic_DNA"/>
</dbReference>
<keyword evidence="6" id="KW-0460">Magnesium</keyword>
<evidence type="ECO:0000313" key="13">
    <source>
        <dbReference type="Proteomes" id="UP000552097"/>
    </source>
</evidence>
<evidence type="ECO:0000256" key="8">
    <source>
        <dbReference type="ARBA" id="ARBA00040894"/>
    </source>
</evidence>
<dbReference type="InterPro" id="IPR001173">
    <property type="entry name" value="Glyco_trans_2-like"/>
</dbReference>
<dbReference type="NCBIfam" id="NF010496">
    <property type="entry name" value="PRK13915.1"/>
    <property type="match status" value="1"/>
</dbReference>
<accession>A0A7W9HG41</accession>
<evidence type="ECO:0000256" key="10">
    <source>
        <dbReference type="ARBA" id="ARBA00048997"/>
    </source>
</evidence>
<dbReference type="GO" id="GO:0016757">
    <property type="term" value="F:glycosyltransferase activity"/>
    <property type="evidence" value="ECO:0007669"/>
    <property type="project" value="UniProtKB-KW"/>
</dbReference>
<evidence type="ECO:0000256" key="3">
    <source>
        <dbReference type="ARBA" id="ARBA00006739"/>
    </source>
</evidence>
<evidence type="ECO:0000313" key="12">
    <source>
        <dbReference type="EMBL" id="MBB5801555.1"/>
    </source>
</evidence>
<keyword evidence="4 12" id="KW-0328">Glycosyltransferase</keyword>
<gene>
    <name evidence="12" type="ORF">F4560_001323</name>
</gene>
<dbReference type="AlphaFoldDB" id="A0A7W9HG41"/>
<comment type="catalytic activity">
    <reaction evidence="10">
        <text>an NDP-alpha-D-glucose + (2R)-3-phosphoglycerate = (2R)-2-O-(alpha-D-glucopyranosyl)-3-phospho-glycerate + a ribonucleoside 5'-diphosphate + H(+)</text>
        <dbReference type="Rhea" id="RHEA:47244"/>
        <dbReference type="ChEBI" id="CHEBI:15378"/>
        <dbReference type="ChEBI" id="CHEBI:57930"/>
        <dbReference type="ChEBI" id="CHEBI:58272"/>
        <dbReference type="ChEBI" id="CHEBI:62600"/>
        <dbReference type="ChEBI" id="CHEBI:76533"/>
        <dbReference type="EC" id="2.4.1.266"/>
    </reaction>
    <physiologicalReaction direction="left-to-right" evidence="10">
        <dbReference type="Rhea" id="RHEA:47245"/>
    </physiologicalReaction>
</comment>
<evidence type="ECO:0000259" key="11">
    <source>
        <dbReference type="Pfam" id="PF00535"/>
    </source>
</evidence>
<dbReference type="SUPFAM" id="SSF53448">
    <property type="entry name" value="Nucleotide-diphospho-sugar transferases"/>
    <property type="match status" value="1"/>
</dbReference>
<evidence type="ECO:0000256" key="5">
    <source>
        <dbReference type="ARBA" id="ARBA00022679"/>
    </source>
</evidence>
<evidence type="ECO:0000256" key="7">
    <source>
        <dbReference type="ARBA" id="ARBA00039022"/>
    </source>
</evidence>
<dbReference type="PANTHER" id="PTHR48090:SF10">
    <property type="entry name" value="GLUCOSYL-3-PHOSPHOGLYCERATE SYNTHASE"/>
    <property type="match status" value="1"/>
</dbReference>
<dbReference type="CDD" id="cd00761">
    <property type="entry name" value="Glyco_tranf_GTA_type"/>
    <property type="match status" value="1"/>
</dbReference>
<feature type="domain" description="Glycosyltransferase 2-like" evidence="11">
    <location>
        <begin position="39"/>
        <end position="168"/>
    </location>
</feature>
<comment type="cofactor">
    <cofactor evidence="2">
        <name>Mg(2+)</name>
        <dbReference type="ChEBI" id="CHEBI:18420"/>
    </cofactor>
</comment>
<comment type="similarity">
    <text evidence="3">Belongs to the glycosyltransferase 2 family.</text>
</comment>
<comment type="cofactor">
    <cofactor evidence="1">
        <name>Mn(2+)</name>
        <dbReference type="ChEBI" id="CHEBI:29035"/>
    </cofactor>
</comment>
<comment type="catalytic activity">
    <reaction evidence="9">
        <text>(2R)-3-phosphoglycerate + UDP-alpha-D-glucose = (2R)-2-O-(alpha-D-glucopyranosyl)-3-phospho-glycerate + UDP + H(+)</text>
        <dbReference type="Rhea" id="RHEA:31319"/>
        <dbReference type="ChEBI" id="CHEBI:15378"/>
        <dbReference type="ChEBI" id="CHEBI:58223"/>
        <dbReference type="ChEBI" id="CHEBI:58272"/>
        <dbReference type="ChEBI" id="CHEBI:58885"/>
        <dbReference type="ChEBI" id="CHEBI:62600"/>
        <dbReference type="EC" id="2.4.1.266"/>
    </reaction>
    <physiologicalReaction direction="left-to-right" evidence="9">
        <dbReference type="Rhea" id="RHEA:31320"/>
    </physiologicalReaction>
</comment>
<proteinExistence type="inferred from homology"/>
<dbReference type="EC" id="2.4.1.266" evidence="7"/>
<evidence type="ECO:0000256" key="4">
    <source>
        <dbReference type="ARBA" id="ARBA00022676"/>
    </source>
</evidence>
<evidence type="ECO:0000256" key="2">
    <source>
        <dbReference type="ARBA" id="ARBA00001946"/>
    </source>
</evidence>
<name>A0A7W9HG41_9PSEU</name>
<sequence>MNEPTRSATVRDWLTRRTYHHGRWLPRELSARKDGRQVSVVIPARDEQATIGSIVTTVRRRLVHDVPLVDEIIVVDSRSRDRTAEVAAAAGATVVGQDDVLPALEPLSGKGDALWKGLAASSGDVVAFVDGDLRDFSAHFVTGLLGPLLTDPEVCYVKGFYRRALEYGDKVEADGGGRVTELVARPLLNLFWPELAGFVQPLAGEYAGRRSVLTRLPFVADYGVEVGHLIDLLSLYGLDGLAQVDLDVRRHSHQTTHRLGVMAAQIMQTVFDRLGRAGRLPGGTRGAMTLTQFHHSTGPDLDPVDIGVSFRERPPLAFTEVARWA</sequence>
<dbReference type="Gene3D" id="3.90.550.10">
    <property type="entry name" value="Spore Coat Polysaccharide Biosynthesis Protein SpsA, Chain A"/>
    <property type="match status" value="1"/>
</dbReference>
<keyword evidence="5 12" id="KW-0808">Transferase</keyword>